<dbReference type="InterPro" id="IPR038437">
    <property type="entry name" value="GINS_Psf3_sf"/>
</dbReference>
<comment type="subunit">
    <text evidence="6">Component of the GINS complex.</text>
</comment>
<dbReference type="Gene3D" id="1.20.58.2050">
    <property type="match status" value="1"/>
</dbReference>
<dbReference type="EMBL" id="AJVK01015000">
    <property type="status" value="NOT_ANNOTATED_CDS"/>
    <property type="molecule type" value="Genomic_DNA"/>
</dbReference>
<evidence type="ECO:0000256" key="7">
    <source>
        <dbReference type="SAM" id="MobiDB-lite"/>
    </source>
</evidence>
<feature type="region of interest" description="Disordered" evidence="7">
    <location>
        <begin position="247"/>
        <end position="296"/>
    </location>
</feature>
<evidence type="ECO:0000256" key="1">
    <source>
        <dbReference type="ARBA" id="ARBA00004123"/>
    </source>
</evidence>
<comment type="function">
    <text evidence="5">Required for correct functioning of the GINS complex, a complex that plays an essential role in the initiation of DNA replication, and progression of DNA replication forks. GINS complex is a core component of CDC45-MCM-GINS (CMG) helicase, the molecular machine that unwinds template DNA during replication, and around which the replisome is built.</text>
</comment>
<protein>
    <recommendedName>
        <fullName evidence="6">DNA replication complex GINS protein PSF3</fullName>
    </recommendedName>
</protein>
<evidence type="ECO:0000313" key="9">
    <source>
        <dbReference type="EnsemblMetazoa" id="PPAI006512-PA"/>
    </source>
</evidence>
<dbReference type="InterPro" id="IPR021151">
    <property type="entry name" value="GINS_A"/>
</dbReference>
<dbReference type="GO" id="GO:0000811">
    <property type="term" value="C:GINS complex"/>
    <property type="evidence" value="ECO:0007669"/>
    <property type="project" value="UniProtKB-UniRule"/>
</dbReference>
<accession>A0A1B0EZ33</accession>
<evidence type="ECO:0000259" key="8">
    <source>
        <dbReference type="Pfam" id="PF05916"/>
    </source>
</evidence>
<dbReference type="InterPro" id="IPR036224">
    <property type="entry name" value="GINS_bundle-like_dom_sf"/>
</dbReference>
<keyword evidence="10" id="KW-1185">Reference proteome</keyword>
<comment type="function">
    <text evidence="6">The GINS complex plays an essential role in the initiation of DNA replication.</text>
</comment>
<organism evidence="9 10">
    <name type="scientific">Phlebotomus papatasi</name>
    <name type="common">Sandfly</name>
    <dbReference type="NCBI Taxonomy" id="29031"/>
    <lineage>
        <taxon>Eukaryota</taxon>
        <taxon>Metazoa</taxon>
        <taxon>Ecdysozoa</taxon>
        <taxon>Arthropoda</taxon>
        <taxon>Hexapoda</taxon>
        <taxon>Insecta</taxon>
        <taxon>Pterygota</taxon>
        <taxon>Neoptera</taxon>
        <taxon>Endopterygota</taxon>
        <taxon>Diptera</taxon>
        <taxon>Nematocera</taxon>
        <taxon>Psychodoidea</taxon>
        <taxon>Psychodidae</taxon>
        <taxon>Phlebotomus</taxon>
        <taxon>Phlebotomus</taxon>
    </lineage>
</organism>
<dbReference type="EMBL" id="AJVK01015001">
    <property type="status" value="NOT_ANNOTATED_CDS"/>
    <property type="molecule type" value="Genomic_DNA"/>
</dbReference>
<name>A0A1B0EZ33_PHLPP</name>
<comment type="subcellular location">
    <subcellularLocation>
        <location evidence="1 6">Nucleus</location>
    </subcellularLocation>
</comment>
<evidence type="ECO:0000256" key="5">
    <source>
        <dbReference type="ARBA" id="ARBA00045258"/>
    </source>
</evidence>
<reference evidence="9" key="1">
    <citation type="submission" date="2022-08" db="UniProtKB">
        <authorList>
            <consortium name="EnsemblMetazoa"/>
        </authorList>
    </citation>
    <scope>IDENTIFICATION</scope>
    <source>
        <strain evidence="9">Israel</strain>
    </source>
</reference>
<evidence type="ECO:0000256" key="6">
    <source>
        <dbReference type="RuleBase" id="RU367161"/>
    </source>
</evidence>
<proteinExistence type="inferred from homology"/>
<evidence type="ECO:0000256" key="2">
    <source>
        <dbReference type="ARBA" id="ARBA00006343"/>
    </source>
</evidence>
<dbReference type="Proteomes" id="UP000092462">
    <property type="component" value="Unassembled WGS sequence"/>
</dbReference>
<dbReference type="EMBL" id="AJVK01014999">
    <property type="status" value="NOT_ANNOTATED_CDS"/>
    <property type="molecule type" value="Genomic_DNA"/>
</dbReference>
<feature type="compositionally biased region" description="Acidic residues" evidence="7">
    <location>
        <begin position="271"/>
        <end position="282"/>
    </location>
</feature>
<keyword evidence="3 6" id="KW-0235">DNA replication</keyword>
<comment type="similarity">
    <text evidence="2 6">Belongs to the GINS3/PSF3 family.</text>
</comment>
<feature type="domain" description="GINS subunit" evidence="8">
    <location>
        <begin position="103"/>
        <end position="187"/>
    </location>
</feature>
<dbReference type="VEuPathDB" id="VectorBase:PPAPM1_000997"/>
<dbReference type="VEuPathDB" id="VectorBase:PPAI006512"/>
<evidence type="ECO:0000313" key="10">
    <source>
        <dbReference type="Proteomes" id="UP000092462"/>
    </source>
</evidence>
<dbReference type="PANTHER" id="PTHR22768:SF0">
    <property type="entry name" value="DNA REPLICATION COMPLEX GINS PROTEIN PSF3"/>
    <property type="match status" value="1"/>
</dbReference>
<sequence>MWLNVYPTPYAPSHSERTPHRCLHNWILFLAGNRDLSVAPFDVSLSGAASGSAEDSTATEGQGEGEQELPFWMLNDAEDLHNYYVKINVPEVYRSLNKSICEAGANSVDLGKLCKYFYEFGLHASKFDDHNIIGNMLLNTLRQRLPHISDLCNCVDVKNNRDNHFDSSEEKLYNTGCETFSMFHNWLTKDVGEARLRNNKRKRSLMEADDILKFLLLFFADLAEQQESETDENSNVEDFEVALSKSDSNFSDATEASSSEADFPSSNGSNDDCDEGRDEDIENLPGNSYSDSTTHSYSSLLLEDEDDLMQSFIKKESLDICNGNG</sequence>
<evidence type="ECO:0000256" key="4">
    <source>
        <dbReference type="ARBA" id="ARBA00023242"/>
    </source>
</evidence>
<dbReference type="EnsemblMetazoa" id="PPAI006512-RA">
    <property type="protein sequence ID" value="PPAI006512-PA"/>
    <property type="gene ID" value="PPAI006512"/>
</dbReference>
<keyword evidence="4 6" id="KW-0539">Nucleus</keyword>
<dbReference type="InterPro" id="IPR010492">
    <property type="entry name" value="GINS_Psf3"/>
</dbReference>
<dbReference type="Pfam" id="PF05916">
    <property type="entry name" value="Sld5"/>
    <property type="match status" value="1"/>
</dbReference>
<dbReference type="SUPFAM" id="SSF158573">
    <property type="entry name" value="GINS helical bundle-like"/>
    <property type="match status" value="1"/>
</dbReference>
<dbReference type="PANTHER" id="PTHR22768">
    <property type="entry name" value="DNA REPLICATION COMPLEX GINS PROTEIN PSF3"/>
    <property type="match status" value="1"/>
</dbReference>
<feature type="compositionally biased region" description="Low complexity" evidence="7">
    <location>
        <begin position="251"/>
        <end position="262"/>
    </location>
</feature>
<dbReference type="CDD" id="cd11713">
    <property type="entry name" value="GINS_A_psf3"/>
    <property type="match status" value="1"/>
</dbReference>
<dbReference type="GO" id="GO:1902975">
    <property type="term" value="P:mitotic DNA replication initiation"/>
    <property type="evidence" value="ECO:0007669"/>
    <property type="project" value="TreeGrafter"/>
</dbReference>
<dbReference type="AlphaFoldDB" id="A0A1B0EZ33"/>
<evidence type="ECO:0000256" key="3">
    <source>
        <dbReference type="ARBA" id="ARBA00022705"/>
    </source>
</evidence>